<name>A0A1T5FGN4_9BACT</name>
<protein>
    <submittedName>
        <fullName evidence="2">Uncharacterized protein</fullName>
    </submittedName>
</protein>
<keyword evidence="1" id="KW-1133">Transmembrane helix</keyword>
<evidence type="ECO:0000256" key="1">
    <source>
        <dbReference type="SAM" id="Phobius"/>
    </source>
</evidence>
<dbReference type="Pfam" id="PF19588">
    <property type="entry name" value="SxtJ"/>
    <property type="match status" value="1"/>
</dbReference>
<sequence length="122" mass="13437">MSESDKAKAQLVIVTGLVVLYFIFKSQYPYFLIAAAVIGVLSIAIPAAGDLIVKGWYKIAEILGAINGRILLSLVFFVILFPVAAIAKLGKKNPLALKREAKDSVFVERNHKYSAKDLEQVW</sequence>
<reference evidence="3" key="1">
    <citation type="submission" date="2017-02" db="EMBL/GenBank/DDBJ databases">
        <authorList>
            <person name="Varghese N."/>
            <person name="Submissions S."/>
        </authorList>
    </citation>
    <scope>NUCLEOTIDE SEQUENCE [LARGE SCALE GENOMIC DNA]</scope>
    <source>
        <strain evidence="3">DSM 22270</strain>
    </source>
</reference>
<keyword evidence="1" id="KW-0812">Transmembrane</keyword>
<gene>
    <name evidence="2" type="ORF">SAMN05660293_03191</name>
</gene>
<feature type="transmembrane region" description="Helical" evidence="1">
    <location>
        <begin position="7"/>
        <end position="24"/>
    </location>
</feature>
<dbReference type="OrthoDB" id="677995at2"/>
<evidence type="ECO:0000313" key="2">
    <source>
        <dbReference type="EMBL" id="SKB95325.1"/>
    </source>
</evidence>
<feature type="transmembrane region" description="Helical" evidence="1">
    <location>
        <begin position="30"/>
        <end position="49"/>
    </location>
</feature>
<dbReference type="Proteomes" id="UP000190897">
    <property type="component" value="Unassembled WGS sequence"/>
</dbReference>
<dbReference type="InterPro" id="IPR045781">
    <property type="entry name" value="SxtJ"/>
</dbReference>
<evidence type="ECO:0000313" key="3">
    <source>
        <dbReference type="Proteomes" id="UP000190897"/>
    </source>
</evidence>
<keyword evidence="1" id="KW-0472">Membrane</keyword>
<dbReference type="EMBL" id="FUZA01000003">
    <property type="protein sequence ID" value="SKB95325.1"/>
    <property type="molecule type" value="Genomic_DNA"/>
</dbReference>
<dbReference type="AlphaFoldDB" id="A0A1T5FGN4"/>
<feature type="transmembrane region" description="Helical" evidence="1">
    <location>
        <begin position="70"/>
        <end position="90"/>
    </location>
</feature>
<organism evidence="2 3">
    <name type="scientific">Dyadobacter psychrophilus</name>
    <dbReference type="NCBI Taxonomy" id="651661"/>
    <lineage>
        <taxon>Bacteria</taxon>
        <taxon>Pseudomonadati</taxon>
        <taxon>Bacteroidota</taxon>
        <taxon>Cytophagia</taxon>
        <taxon>Cytophagales</taxon>
        <taxon>Spirosomataceae</taxon>
        <taxon>Dyadobacter</taxon>
    </lineage>
</organism>
<keyword evidence="3" id="KW-1185">Reference proteome</keyword>
<proteinExistence type="predicted"/>
<dbReference type="RefSeq" id="WP_082215701.1">
    <property type="nucleotide sequence ID" value="NZ_FUZA01000003.1"/>
</dbReference>
<dbReference type="STRING" id="651661.SAMN05660293_03191"/>
<accession>A0A1T5FGN4</accession>